<organism evidence="2">
    <name type="scientific">Nothobranchius pienaari</name>
    <dbReference type="NCBI Taxonomy" id="704102"/>
    <lineage>
        <taxon>Eukaryota</taxon>
        <taxon>Metazoa</taxon>
        <taxon>Chordata</taxon>
        <taxon>Craniata</taxon>
        <taxon>Vertebrata</taxon>
        <taxon>Euteleostomi</taxon>
        <taxon>Actinopterygii</taxon>
        <taxon>Neopterygii</taxon>
        <taxon>Teleostei</taxon>
        <taxon>Neoteleostei</taxon>
        <taxon>Acanthomorphata</taxon>
        <taxon>Ovalentaria</taxon>
        <taxon>Atherinomorphae</taxon>
        <taxon>Cyprinodontiformes</taxon>
        <taxon>Nothobranchiidae</taxon>
        <taxon>Nothobranchius</taxon>
    </lineage>
</organism>
<dbReference type="AlphaFoldDB" id="A0A1A8P875"/>
<evidence type="ECO:0000256" key="1">
    <source>
        <dbReference type="SAM" id="MobiDB-lite"/>
    </source>
</evidence>
<feature type="compositionally biased region" description="Pro residues" evidence="1">
    <location>
        <begin position="14"/>
        <end position="23"/>
    </location>
</feature>
<dbReference type="EMBL" id="HAEG01006630">
    <property type="protein sequence ID" value="SBR77222.1"/>
    <property type="molecule type" value="Transcribed_RNA"/>
</dbReference>
<name>A0A1A8P875_9TELE</name>
<feature type="non-terminal residue" evidence="2">
    <location>
        <position position="1"/>
    </location>
</feature>
<feature type="region of interest" description="Disordered" evidence="1">
    <location>
        <begin position="12"/>
        <end position="89"/>
    </location>
</feature>
<reference evidence="2" key="2">
    <citation type="submission" date="2016-06" db="EMBL/GenBank/DDBJ databases">
        <title>The genome of a short-lived fish provides insights into sex chromosome evolution and the genetic control of aging.</title>
        <authorList>
            <person name="Reichwald K."/>
            <person name="Felder M."/>
            <person name="Petzold A."/>
            <person name="Koch P."/>
            <person name="Groth M."/>
            <person name="Platzer M."/>
        </authorList>
    </citation>
    <scope>NUCLEOTIDE SEQUENCE</scope>
    <source>
        <tissue evidence="2">Brain</tissue>
    </source>
</reference>
<evidence type="ECO:0000313" key="2">
    <source>
        <dbReference type="EMBL" id="SBR77222.1"/>
    </source>
</evidence>
<feature type="non-terminal residue" evidence="2">
    <location>
        <position position="89"/>
    </location>
</feature>
<protein>
    <submittedName>
        <fullName evidence="2">Uncharacterized protein</fullName>
    </submittedName>
</protein>
<sequence length="89" mass="10240">WFVSWFTLLQVPTRSPPPLAPSPEPHRSGSHSSFTSTALQSLPGLTPAHPSHTRLVSLSQRREDRSAVRKRETEKEEKRERTKEERHMS</sequence>
<feature type="compositionally biased region" description="Polar residues" evidence="1">
    <location>
        <begin position="30"/>
        <end position="40"/>
    </location>
</feature>
<gene>
    <name evidence="2" type="primary">Nfu_g_1_018008</name>
</gene>
<reference evidence="2" key="1">
    <citation type="submission" date="2016-05" db="EMBL/GenBank/DDBJ databases">
        <authorList>
            <person name="Lavstsen T."/>
            <person name="Jespersen J.S."/>
        </authorList>
    </citation>
    <scope>NUCLEOTIDE SEQUENCE</scope>
    <source>
        <tissue evidence="2">Brain</tissue>
    </source>
</reference>
<feature type="compositionally biased region" description="Basic and acidic residues" evidence="1">
    <location>
        <begin position="60"/>
        <end position="89"/>
    </location>
</feature>
<accession>A0A1A8P875</accession>
<proteinExistence type="predicted"/>